<evidence type="ECO:0000313" key="1">
    <source>
        <dbReference type="EMBL" id="RDH39942.1"/>
    </source>
</evidence>
<accession>A0A370CFN2</accession>
<evidence type="ECO:0008006" key="3">
    <source>
        <dbReference type="Google" id="ProtNLM"/>
    </source>
</evidence>
<gene>
    <name evidence="1" type="ORF">CFE62_006320</name>
</gene>
<reference evidence="1 2" key="1">
    <citation type="journal article" date="2017" name="Int. J. Syst. Evol. Microbiol.">
        <title>Aquarickettsiella crustaci n. gen. n. sp. (Gammaproteobacteria: Legionellales: Coxiellaceae); a bacterial pathogen of the freshwater crustacean: Gammarus fossarum (Malacostraca: Amphipoda).</title>
        <authorList>
            <person name="Bojko J."/>
            <person name="Dunn A.M."/>
            <person name="Stebbing P.D."/>
            <person name="Van Aerle R."/>
            <person name="Bacela-Spychalska K."/>
            <person name="Bean T.P."/>
            <person name="Stentiford G.D."/>
        </authorList>
    </citation>
    <scope>NUCLEOTIDE SEQUENCE [LARGE SCALE GENOMIC DNA]</scope>
    <source>
        <strain evidence="1">RA15029</strain>
    </source>
</reference>
<organism evidence="1 2">
    <name type="scientific">Candidatus Aquirickettsiella gammari</name>
    <dbReference type="NCBI Taxonomy" id="2016198"/>
    <lineage>
        <taxon>Bacteria</taxon>
        <taxon>Pseudomonadati</taxon>
        <taxon>Pseudomonadota</taxon>
        <taxon>Gammaproteobacteria</taxon>
        <taxon>Legionellales</taxon>
        <taxon>Coxiellaceae</taxon>
        <taxon>Candidatus Aquirickettsiella</taxon>
    </lineage>
</organism>
<comment type="caution">
    <text evidence="1">The sequence shown here is derived from an EMBL/GenBank/DDBJ whole genome shotgun (WGS) entry which is preliminary data.</text>
</comment>
<sequence length="84" mass="9947">MDWVLTLPESLEIRYNEEIQQFEEEHGVTYITSFERIGIQKGMQQGIQQGECAILHRLLLRKFRQVPPRYLAMCKPPKLTPVFK</sequence>
<reference evidence="1 2" key="2">
    <citation type="journal article" date="2018" name="J. Invertebr. Pathol.">
        <title>'Candidatus Aquirickettsiella gammari' (Gammaproteobacteria: Legionellales: Coxiellaceae): A bacterial pathogen of the freshwater crustacean Gammarus fossarum (Malacostraca: Amphipoda).</title>
        <authorList>
            <person name="Bojko J."/>
            <person name="Dunn A.M."/>
            <person name="Stebbing P.D."/>
            <person name="van Aerle R."/>
            <person name="Bacela-Spychalska K."/>
            <person name="Bean T.P."/>
            <person name="Urrutia A."/>
            <person name="Stentiford G.D."/>
        </authorList>
    </citation>
    <scope>NUCLEOTIDE SEQUENCE [LARGE SCALE GENOMIC DNA]</scope>
    <source>
        <strain evidence="1">RA15029</strain>
    </source>
</reference>
<keyword evidence="2" id="KW-1185">Reference proteome</keyword>
<name>A0A370CFN2_9COXI</name>
<dbReference type="Proteomes" id="UP000226429">
    <property type="component" value="Unassembled WGS sequence"/>
</dbReference>
<dbReference type="EMBL" id="NMOS02000024">
    <property type="protein sequence ID" value="RDH39942.1"/>
    <property type="molecule type" value="Genomic_DNA"/>
</dbReference>
<evidence type="ECO:0000313" key="2">
    <source>
        <dbReference type="Proteomes" id="UP000226429"/>
    </source>
</evidence>
<protein>
    <recommendedName>
        <fullName evidence="3">DUF4351 domain-containing protein</fullName>
    </recommendedName>
</protein>
<proteinExistence type="predicted"/>
<dbReference type="AlphaFoldDB" id="A0A370CFN2"/>